<keyword evidence="3" id="KW-0540">Nuclease</keyword>
<accession>A0A5C6FSL4</accession>
<feature type="transmembrane region" description="Helical" evidence="1">
    <location>
        <begin position="44"/>
        <end position="65"/>
    </location>
</feature>
<keyword evidence="3" id="KW-0255">Endonuclease</keyword>
<dbReference type="Pfam" id="PF03372">
    <property type="entry name" value="Exo_endo_phos"/>
    <property type="match status" value="1"/>
</dbReference>
<reference evidence="3 4" key="1">
    <citation type="submission" date="2019-02" db="EMBL/GenBank/DDBJ databases">
        <title>Deep-cultivation of Planctomycetes and their phenomic and genomic characterization uncovers novel biology.</title>
        <authorList>
            <person name="Wiegand S."/>
            <person name="Jogler M."/>
            <person name="Boedeker C."/>
            <person name="Pinto D."/>
            <person name="Vollmers J."/>
            <person name="Rivas-Marin E."/>
            <person name="Kohn T."/>
            <person name="Peeters S.H."/>
            <person name="Heuer A."/>
            <person name="Rast P."/>
            <person name="Oberbeckmann S."/>
            <person name="Bunk B."/>
            <person name="Jeske O."/>
            <person name="Meyerdierks A."/>
            <person name="Storesund J.E."/>
            <person name="Kallscheuer N."/>
            <person name="Luecker S."/>
            <person name="Lage O.M."/>
            <person name="Pohl T."/>
            <person name="Merkel B.J."/>
            <person name="Hornburger P."/>
            <person name="Mueller R.-W."/>
            <person name="Bruemmer F."/>
            <person name="Labrenz M."/>
            <person name="Spormann A.M."/>
            <person name="Op Den Camp H."/>
            <person name="Overmann J."/>
            <person name="Amann R."/>
            <person name="Jetten M.S.M."/>
            <person name="Mascher T."/>
            <person name="Medema M.H."/>
            <person name="Devos D.P."/>
            <person name="Kaster A.-K."/>
            <person name="Ovreas L."/>
            <person name="Rohde M."/>
            <person name="Galperin M.Y."/>
            <person name="Jogler C."/>
        </authorList>
    </citation>
    <scope>NUCLEOTIDE SEQUENCE [LARGE SCALE GENOMIC DNA]</scope>
    <source>
        <strain evidence="3 4">V7</strain>
    </source>
</reference>
<keyword evidence="1" id="KW-0472">Membrane</keyword>
<gene>
    <name evidence="3" type="ORF">V7x_07900</name>
</gene>
<organism evidence="3 4">
    <name type="scientific">Crateriforma conspicua</name>
    <dbReference type="NCBI Taxonomy" id="2527996"/>
    <lineage>
        <taxon>Bacteria</taxon>
        <taxon>Pseudomonadati</taxon>
        <taxon>Planctomycetota</taxon>
        <taxon>Planctomycetia</taxon>
        <taxon>Planctomycetales</taxon>
        <taxon>Planctomycetaceae</taxon>
        <taxon>Crateriforma</taxon>
    </lineage>
</organism>
<dbReference type="GO" id="GO:0004519">
    <property type="term" value="F:endonuclease activity"/>
    <property type="evidence" value="ECO:0007669"/>
    <property type="project" value="UniProtKB-KW"/>
</dbReference>
<evidence type="ECO:0000259" key="2">
    <source>
        <dbReference type="Pfam" id="PF03372"/>
    </source>
</evidence>
<evidence type="ECO:0000313" key="3">
    <source>
        <dbReference type="EMBL" id="TWU65244.1"/>
    </source>
</evidence>
<dbReference type="OrthoDB" id="9796594at2"/>
<keyword evidence="1" id="KW-0812">Transmembrane</keyword>
<dbReference type="GO" id="GO:0004527">
    <property type="term" value="F:exonuclease activity"/>
    <property type="evidence" value="ECO:0007669"/>
    <property type="project" value="UniProtKB-KW"/>
</dbReference>
<dbReference type="Proteomes" id="UP000316476">
    <property type="component" value="Unassembled WGS sequence"/>
</dbReference>
<comment type="caution">
    <text evidence="3">The sequence shown here is derived from an EMBL/GenBank/DDBJ whole genome shotgun (WGS) entry which is preliminary data.</text>
</comment>
<keyword evidence="3" id="KW-0378">Hydrolase</keyword>
<evidence type="ECO:0000256" key="1">
    <source>
        <dbReference type="SAM" id="Phobius"/>
    </source>
</evidence>
<keyword evidence="3" id="KW-0269">Exonuclease</keyword>
<dbReference type="Gene3D" id="3.60.10.10">
    <property type="entry name" value="Endonuclease/exonuclease/phosphatase"/>
    <property type="match status" value="1"/>
</dbReference>
<dbReference type="SUPFAM" id="SSF56219">
    <property type="entry name" value="DNase I-like"/>
    <property type="match status" value="1"/>
</dbReference>
<dbReference type="AlphaFoldDB" id="A0A5C6FSL4"/>
<protein>
    <submittedName>
        <fullName evidence="3">Endonuclease/Exonuclease/phosphatase family protein</fullName>
    </submittedName>
</protein>
<proteinExistence type="predicted"/>
<dbReference type="EMBL" id="SJPZ01000001">
    <property type="protein sequence ID" value="TWU65244.1"/>
    <property type="molecule type" value="Genomic_DNA"/>
</dbReference>
<feature type="transmembrane region" description="Helical" evidence="1">
    <location>
        <begin position="77"/>
        <end position="94"/>
    </location>
</feature>
<name>A0A5C6FSL4_9PLAN</name>
<keyword evidence="1" id="KW-1133">Transmembrane helix</keyword>
<dbReference type="InterPro" id="IPR005135">
    <property type="entry name" value="Endo/exonuclease/phosphatase"/>
</dbReference>
<feature type="transmembrane region" description="Helical" evidence="1">
    <location>
        <begin position="100"/>
        <end position="118"/>
    </location>
</feature>
<dbReference type="InterPro" id="IPR036691">
    <property type="entry name" value="Endo/exonu/phosph_ase_sf"/>
</dbReference>
<evidence type="ECO:0000313" key="4">
    <source>
        <dbReference type="Proteomes" id="UP000316476"/>
    </source>
</evidence>
<sequence length="353" mass="39409">MNPWRVRLTWNTAVNDPSNATRTRKAAPVQSEVPNRWARALQWIAGRTSVLLVLAVLMTLAGYAGRWHWFADAMNHTRFHLMVGALVALAVFAAVRWWRWAVFAGVCFVANFWTVWPVQWVMPERQADAEGPEVRVLFWNVHASTDRWEQIRAVIDQADADVIALIELNHALVPALEPLRQTHPYHQELSRSGAFGLGMYSRRPVTWGKAGGDPAEIRGSINAGQAELDIWAVHTLPPMGTANLAERNGQLRSVASELAGDVRERRGVVVGGDFNITPWAREFRTLVQRSGCRDSRDSRGYQATWPRSLGPLGIPIDHVLVSPGVQIIDRMVIAGDVSDHRAVLVRLRPVGGR</sequence>
<feature type="domain" description="Endonuclease/exonuclease/phosphatase" evidence="2">
    <location>
        <begin position="138"/>
        <end position="340"/>
    </location>
</feature>